<dbReference type="EMBL" id="CP030850">
    <property type="protein sequence ID" value="AXE18865.1"/>
    <property type="molecule type" value="Genomic_DNA"/>
</dbReference>
<dbReference type="RefSeq" id="WP_114067646.1">
    <property type="nucleotide sequence ID" value="NZ_CP030850.1"/>
</dbReference>
<accession>A0A344TJP4</accession>
<dbReference type="PANTHER" id="PTHR43737:SF1">
    <property type="entry name" value="DUF1501 DOMAIN-CONTAINING PROTEIN"/>
    <property type="match status" value="1"/>
</dbReference>
<evidence type="ECO:0000313" key="2">
    <source>
        <dbReference type="Proteomes" id="UP000251993"/>
    </source>
</evidence>
<dbReference type="AlphaFoldDB" id="A0A344TJP4"/>
<dbReference type="InterPro" id="IPR019546">
    <property type="entry name" value="TAT_signal_bac_arc"/>
</dbReference>
<dbReference type="NCBIfam" id="TIGR01409">
    <property type="entry name" value="TAT_signal_seq"/>
    <property type="match status" value="1"/>
</dbReference>
<dbReference type="InterPro" id="IPR017850">
    <property type="entry name" value="Alkaline_phosphatase_core_sf"/>
</dbReference>
<dbReference type="OrthoDB" id="9783759at2"/>
<sequence length="494" mass="55071">MKLNDELRLAQAQFETRRHFLKQCTSGIGMMALGSILGDCTSDSKKTGASAPLDLNPLAVRNPHFAPKAKSVIFMHFCGSPSQLELWDYKPELAKLDGKPCPPSFLEGKRFAFIRGVPDMLGSVGNFKQHGQSGAWVSDYFNYFPSVVDEVSFLKAMYTDQFNHAPAQLLMHTGSARLGRPSMGAWSTYGLGSENSNLPGFVVLTSGGKTPDAGKSIWGSGFLPSVYQGVQCRSEGDPVLFLSDPNGLDRDLRRKAIDALTEVNRQQYDEFKDPETLARIAQYEMAFNMQISVPEVMDISKEPAYIHELYGTKPGEASFANNCLLARKLVEKGVRFVQLYDWGWDTHGDGEGTSLEVGLRRKTETIDRSMTALLMDLKQRGLLDETLVVWGTEFGRTPMRENRNGKVMPFKGRDHHTDAFTCWMAGGGIRRGYSHGESDEFGYHGISGRTHIHDLQATIMHQLGFDHENLTYEFQGRNFRLTDVSGKVIKEVIA</sequence>
<evidence type="ECO:0000313" key="1">
    <source>
        <dbReference type="EMBL" id="AXE18865.1"/>
    </source>
</evidence>
<dbReference type="Pfam" id="PF07394">
    <property type="entry name" value="DUF1501"/>
    <property type="match status" value="1"/>
</dbReference>
<gene>
    <name evidence="1" type="ORF">DR864_14455</name>
</gene>
<dbReference type="Proteomes" id="UP000251993">
    <property type="component" value="Chromosome"/>
</dbReference>
<reference evidence="1 2" key="1">
    <citation type="submission" date="2018-07" db="EMBL/GenBank/DDBJ databases">
        <title>Genome sequencing of Runella.</title>
        <authorList>
            <person name="Baek M.-G."/>
            <person name="Yi H."/>
        </authorList>
    </citation>
    <scope>NUCLEOTIDE SEQUENCE [LARGE SCALE GENOMIC DNA]</scope>
    <source>
        <strain evidence="1 2">HYN0085</strain>
    </source>
</reference>
<name>A0A344TJP4_9BACT</name>
<dbReference type="SUPFAM" id="SSF53649">
    <property type="entry name" value="Alkaline phosphatase-like"/>
    <property type="match status" value="1"/>
</dbReference>
<dbReference type="InterPro" id="IPR010869">
    <property type="entry name" value="DUF1501"/>
</dbReference>
<dbReference type="KEGG" id="run:DR864_14455"/>
<dbReference type="PANTHER" id="PTHR43737">
    <property type="entry name" value="BLL7424 PROTEIN"/>
    <property type="match status" value="1"/>
</dbReference>
<proteinExistence type="predicted"/>
<organism evidence="1 2">
    <name type="scientific">Runella rosea</name>
    <dbReference type="NCBI Taxonomy" id="2259595"/>
    <lineage>
        <taxon>Bacteria</taxon>
        <taxon>Pseudomonadati</taxon>
        <taxon>Bacteroidota</taxon>
        <taxon>Cytophagia</taxon>
        <taxon>Cytophagales</taxon>
        <taxon>Spirosomataceae</taxon>
        <taxon>Runella</taxon>
    </lineage>
</organism>
<protein>
    <submittedName>
        <fullName evidence="1">Sulfatase</fullName>
    </submittedName>
</protein>
<keyword evidence="2" id="KW-1185">Reference proteome</keyword>